<reference evidence="2 3" key="1">
    <citation type="journal article" date="2019" name="Nat. Med.">
        <title>A library of human gut bacterial isolates paired with longitudinal multiomics data enables mechanistic microbiome research.</title>
        <authorList>
            <person name="Poyet M."/>
            <person name="Groussin M."/>
            <person name="Gibbons S.M."/>
            <person name="Avila-Pacheco J."/>
            <person name="Jiang X."/>
            <person name="Kearney S.M."/>
            <person name="Perrotta A.R."/>
            <person name="Berdy B."/>
            <person name="Zhao S."/>
            <person name="Lieberman T.D."/>
            <person name="Swanson P.K."/>
            <person name="Smith M."/>
            <person name="Roesemann S."/>
            <person name="Alexander J.E."/>
            <person name="Rich S.A."/>
            <person name="Livny J."/>
            <person name="Vlamakis H."/>
            <person name="Clish C."/>
            <person name="Bullock K."/>
            <person name="Deik A."/>
            <person name="Scott J."/>
            <person name="Pierce K.A."/>
            <person name="Xavier R.J."/>
            <person name="Alm E.J."/>
        </authorList>
    </citation>
    <scope>NUCLEOTIDE SEQUENCE [LARGE SCALE GENOMIC DNA]</scope>
    <source>
        <strain evidence="2 3">BIOML-A2</strain>
    </source>
</reference>
<feature type="transmembrane region" description="Helical" evidence="1">
    <location>
        <begin position="122"/>
        <end position="142"/>
    </location>
</feature>
<accession>A0A5B3FZ32</accession>
<feature type="transmembrane region" description="Helical" evidence="1">
    <location>
        <begin position="49"/>
        <end position="69"/>
    </location>
</feature>
<feature type="transmembrane region" description="Helical" evidence="1">
    <location>
        <begin position="12"/>
        <end position="29"/>
    </location>
</feature>
<dbReference type="AlphaFoldDB" id="A0A5B3FZ32"/>
<dbReference type="Proteomes" id="UP000323567">
    <property type="component" value="Unassembled WGS sequence"/>
</dbReference>
<dbReference type="EMBL" id="VVXK01000025">
    <property type="protein sequence ID" value="KAA2366485.1"/>
    <property type="molecule type" value="Genomic_DNA"/>
</dbReference>
<feature type="transmembrane region" description="Helical" evidence="1">
    <location>
        <begin position="154"/>
        <end position="176"/>
    </location>
</feature>
<keyword evidence="1" id="KW-1133">Transmembrane helix</keyword>
<keyword evidence="1" id="KW-0472">Membrane</keyword>
<gene>
    <name evidence="2" type="ORF">F2Y13_13305</name>
</gene>
<evidence type="ECO:0000313" key="3">
    <source>
        <dbReference type="Proteomes" id="UP000323567"/>
    </source>
</evidence>
<evidence type="ECO:0000313" key="2">
    <source>
        <dbReference type="EMBL" id="KAA2366485.1"/>
    </source>
</evidence>
<name>A0A5B3FZ32_9BACT</name>
<keyword evidence="1" id="KW-0812">Transmembrane</keyword>
<proteinExistence type="predicted"/>
<sequence>MPLNPALKKILVRTAYIVGSLLLYLLLFNRPFLFWMEWGYYGDESYCNHYTFSGLWQFATALAIIWLNIRKLAKPIRLGVIGTYLFFFAIIIFWYKVESFPFSFDFISDDSGFSFHRDNYRILRIFCCIGFILIASILPVFLKSTDAPKFTKFGKVWISTAILILDFAAAMPNIYFTEEQADKLYMGYREMGDTYKYAPIYAVGTDDYFHVLIPQDSVYTSPEHYLKVYYERHGDLLIQPETRDTIWIKKGGVWANPNRQTIENNTSCQMRWQWQYYAWHKVKGLFCKEENE</sequence>
<comment type="caution">
    <text evidence="2">The sequence shown here is derived from an EMBL/GenBank/DDBJ whole genome shotgun (WGS) entry which is preliminary data.</text>
</comment>
<evidence type="ECO:0000256" key="1">
    <source>
        <dbReference type="SAM" id="Phobius"/>
    </source>
</evidence>
<feature type="transmembrane region" description="Helical" evidence="1">
    <location>
        <begin position="76"/>
        <end position="95"/>
    </location>
</feature>
<organism evidence="2 3">
    <name type="scientific">Alistipes shahii</name>
    <dbReference type="NCBI Taxonomy" id="328814"/>
    <lineage>
        <taxon>Bacteria</taxon>
        <taxon>Pseudomonadati</taxon>
        <taxon>Bacteroidota</taxon>
        <taxon>Bacteroidia</taxon>
        <taxon>Bacteroidales</taxon>
        <taxon>Rikenellaceae</taxon>
        <taxon>Alistipes</taxon>
    </lineage>
</organism>
<protein>
    <submittedName>
        <fullName evidence="2">Uncharacterized protein</fullName>
    </submittedName>
</protein>
<dbReference type="RefSeq" id="WP_149887772.1">
    <property type="nucleotide sequence ID" value="NZ_JAHONZ010000001.1"/>
</dbReference>